<dbReference type="SUPFAM" id="SSF63748">
    <property type="entry name" value="Tudor/PWWP/MBT"/>
    <property type="match status" value="1"/>
</dbReference>
<feature type="region of interest" description="Disordered" evidence="16">
    <location>
        <begin position="492"/>
        <end position="514"/>
    </location>
</feature>
<keyword evidence="10" id="KW-0805">Transcription regulation</keyword>
<keyword evidence="3" id="KW-0678">Repressor</keyword>
<dbReference type="Gene3D" id="3.90.980.20">
    <property type="match status" value="1"/>
</dbReference>
<dbReference type="PROSITE" id="PS50016">
    <property type="entry name" value="ZF_PHD_2"/>
    <property type="match status" value="1"/>
</dbReference>
<keyword evidence="9" id="KW-0156">Chromatin regulator</keyword>
<evidence type="ECO:0000256" key="7">
    <source>
        <dbReference type="ARBA" id="ARBA00022771"/>
    </source>
</evidence>
<dbReference type="GO" id="GO:0140003">
    <property type="term" value="F:histone H3K36me3 reader activity"/>
    <property type="evidence" value="ECO:0007669"/>
    <property type="project" value="UniProtKB-ARBA"/>
</dbReference>
<feature type="domain" description="PHD-type" evidence="17">
    <location>
        <begin position="98"/>
        <end position="153"/>
    </location>
</feature>
<dbReference type="InterPro" id="IPR001965">
    <property type="entry name" value="Znf_PHD"/>
</dbReference>
<organism evidence="18 19">
    <name type="scientific">Leptobrachium leishanense</name>
    <name type="common">Leishan spiny toad</name>
    <dbReference type="NCBI Taxonomy" id="445787"/>
    <lineage>
        <taxon>Eukaryota</taxon>
        <taxon>Metazoa</taxon>
        <taxon>Chordata</taxon>
        <taxon>Craniata</taxon>
        <taxon>Vertebrata</taxon>
        <taxon>Euteleostomi</taxon>
        <taxon>Amphibia</taxon>
        <taxon>Batrachia</taxon>
        <taxon>Anura</taxon>
        <taxon>Pelobatoidea</taxon>
        <taxon>Megophryidae</taxon>
        <taxon>Leptobrachium</taxon>
    </lineage>
</organism>
<dbReference type="GO" id="GO:0008270">
    <property type="term" value="F:zinc ion binding"/>
    <property type="evidence" value="ECO:0007669"/>
    <property type="project" value="UniProtKB-KW"/>
</dbReference>
<sequence>MEETNLDPALRDVCVTCSHRQQVVPESSAKLGQGCSELMVSQAEGQYVLCRWTDGLYYLGKIKRVSSSKQSCLVTFEDNSKYWVLWKDIQHAGVPGEEPKCSICMGNTSVPLDEILICGKCGLGYHQKCHIPAVDSTDSCLLDPWFCRRCIFVLAVRKGGALKKGPIAKTLQAVKMFLTYNPDELDWDSPHRTNQQQCYCYCGGPGEWYLKMIQCFRCCQWFHEACIQCLNESMMFGDRFYLFFCSVCNQGSEFLKRLPLRWVDVVHLSLYNLGVLSKKKYFDFEEILNFVNENWFRLQLGKLSVTPEEDRGQHLLEALNSYKSRFLCGKEIKRKKCIFRLRIRVPPSPPGKLFPDKGPGPTENRSSTEPKKKGRSNLSPHDSQRQNRQGIRRKPAKFLLEDAIPSSDFTSAWSTNHHLASIFDFTLDEIQSLKSASSGHNFTSDLDSNDAASTSGSASTSLSFESRGNVGSRKRKLASKIYTSLETKKRLLEPPESQNSCANDSMEYPRTSDFQDSRVDSHTFESISEDDTCLSHLKSSITSYFGAAGRLACGEKYQVLARRVTPEGKVQYLVEWEGTTPY</sequence>
<evidence type="ECO:0000256" key="14">
    <source>
        <dbReference type="ARBA" id="ARBA00079978"/>
    </source>
</evidence>
<dbReference type="Proteomes" id="UP000694569">
    <property type="component" value="Unplaced"/>
</dbReference>
<dbReference type="Gene3D" id="3.30.40.10">
    <property type="entry name" value="Zinc/RING finger domain, C3HC4 (zinc finger)"/>
    <property type="match status" value="1"/>
</dbReference>
<dbReference type="InterPro" id="IPR013083">
    <property type="entry name" value="Znf_RING/FYVE/PHD"/>
</dbReference>
<evidence type="ECO:0000256" key="2">
    <source>
        <dbReference type="ARBA" id="ARBA00008084"/>
    </source>
</evidence>
<dbReference type="Ensembl" id="ENSLLET00000014672.1">
    <property type="protein sequence ID" value="ENSLLEP00000014115.1"/>
    <property type="gene ID" value="ENSLLEG00000008917.1"/>
</dbReference>
<dbReference type="CDD" id="cd20451">
    <property type="entry name" value="Tudor_PHF19"/>
    <property type="match status" value="1"/>
</dbReference>
<evidence type="ECO:0000256" key="15">
    <source>
        <dbReference type="PROSITE-ProRule" id="PRU00146"/>
    </source>
</evidence>
<evidence type="ECO:0000256" key="11">
    <source>
        <dbReference type="ARBA" id="ARBA00023163"/>
    </source>
</evidence>
<dbReference type="SMART" id="SM00333">
    <property type="entry name" value="TUDOR"/>
    <property type="match status" value="1"/>
</dbReference>
<dbReference type="GO" id="GO:0003677">
    <property type="term" value="F:DNA binding"/>
    <property type="evidence" value="ECO:0007669"/>
    <property type="project" value="TreeGrafter"/>
</dbReference>
<keyword evidence="11" id="KW-0804">Transcription</keyword>
<dbReference type="AlphaFoldDB" id="A0A8C5MGS9"/>
<protein>
    <recommendedName>
        <fullName evidence="13">PHD finger protein 19</fullName>
    </recommendedName>
    <alternativeName>
        <fullName evidence="14">Polycomb-like protein 3</fullName>
    </alternativeName>
</protein>
<keyword evidence="6" id="KW-0677">Repeat</keyword>
<comment type="similarity">
    <text evidence="2">Belongs to the Polycomblike family.</text>
</comment>
<evidence type="ECO:0000256" key="8">
    <source>
        <dbReference type="ARBA" id="ARBA00022833"/>
    </source>
</evidence>
<keyword evidence="7 15" id="KW-0863">Zinc-finger</keyword>
<reference evidence="18" key="1">
    <citation type="submission" date="2025-08" db="UniProtKB">
        <authorList>
            <consortium name="Ensembl"/>
        </authorList>
    </citation>
    <scope>IDENTIFICATION</scope>
</reference>
<evidence type="ECO:0000256" key="9">
    <source>
        <dbReference type="ARBA" id="ARBA00022853"/>
    </source>
</evidence>
<dbReference type="InterPro" id="IPR011011">
    <property type="entry name" value="Znf_FYVE_PHD"/>
</dbReference>
<dbReference type="FunFam" id="2.30.30.140:FF:000014">
    <property type="entry name" value="Metal-response element-binding transcription factor 2"/>
    <property type="match status" value="1"/>
</dbReference>
<dbReference type="SUPFAM" id="SSF57903">
    <property type="entry name" value="FYVE/PHD zinc finger"/>
    <property type="match status" value="2"/>
</dbReference>
<comment type="subcellular location">
    <subcellularLocation>
        <location evidence="1">Nucleus</location>
    </subcellularLocation>
</comment>
<dbReference type="OrthoDB" id="10033786at2759"/>
<dbReference type="Pfam" id="PF14061">
    <property type="entry name" value="Mtf2_C"/>
    <property type="match status" value="1"/>
</dbReference>
<dbReference type="FunFam" id="3.30.40.10:FF:000198">
    <property type="entry name" value="PHD finger protein 19"/>
    <property type="match status" value="1"/>
</dbReference>
<evidence type="ECO:0000256" key="4">
    <source>
        <dbReference type="ARBA" id="ARBA00022553"/>
    </source>
</evidence>
<feature type="region of interest" description="Disordered" evidence="16">
    <location>
        <begin position="348"/>
        <end position="395"/>
    </location>
</feature>
<keyword evidence="5" id="KW-0479">Metal-binding</keyword>
<feature type="region of interest" description="Disordered" evidence="16">
    <location>
        <begin position="437"/>
        <end position="466"/>
    </location>
</feature>
<evidence type="ECO:0000313" key="19">
    <source>
        <dbReference type="Proteomes" id="UP000694569"/>
    </source>
</evidence>
<feature type="compositionally biased region" description="Polar residues" evidence="16">
    <location>
        <begin position="437"/>
        <end position="446"/>
    </location>
</feature>
<reference evidence="18" key="2">
    <citation type="submission" date="2025-09" db="UniProtKB">
        <authorList>
            <consortium name="Ensembl"/>
        </authorList>
    </citation>
    <scope>IDENTIFICATION</scope>
</reference>
<dbReference type="InterPro" id="IPR019787">
    <property type="entry name" value="Znf_PHD-finger"/>
</dbReference>
<dbReference type="PANTHER" id="PTHR12628">
    <property type="entry name" value="POLYCOMB-LIKE TRANSCRIPTION FACTOR"/>
    <property type="match status" value="1"/>
</dbReference>
<dbReference type="Pfam" id="PF00628">
    <property type="entry name" value="PHD"/>
    <property type="match status" value="1"/>
</dbReference>
<dbReference type="PANTHER" id="PTHR12628:SF6">
    <property type="entry name" value="PHD FINGER PROTEIN 19"/>
    <property type="match status" value="1"/>
</dbReference>
<dbReference type="GeneTree" id="ENSGT00950000183180"/>
<keyword evidence="19" id="KW-1185">Reference proteome</keyword>
<evidence type="ECO:0000313" key="18">
    <source>
        <dbReference type="Ensembl" id="ENSLLEP00000014115.1"/>
    </source>
</evidence>
<dbReference type="Gene3D" id="2.30.30.140">
    <property type="match status" value="1"/>
</dbReference>
<name>A0A8C5MGS9_9ANUR</name>
<dbReference type="PROSITE" id="PS01359">
    <property type="entry name" value="ZF_PHD_1"/>
    <property type="match status" value="1"/>
</dbReference>
<keyword evidence="12" id="KW-0539">Nucleus</keyword>
<dbReference type="InterPro" id="IPR040477">
    <property type="entry name" value="KDM4-like_Tudor"/>
</dbReference>
<keyword evidence="4" id="KW-0597">Phosphoprotein</keyword>
<evidence type="ECO:0000256" key="3">
    <source>
        <dbReference type="ARBA" id="ARBA00022491"/>
    </source>
</evidence>
<accession>A0A8C5MGS9</accession>
<feature type="compositionally biased region" description="Polar residues" evidence="16">
    <location>
        <begin position="376"/>
        <end position="389"/>
    </location>
</feature>
<dbReference type="InterPro" id="IPR047400">
    <property type="entry name" value="Tudor_PHF19"/>
</dbReference>
<dbReference type="FunFam" id="3.90.980.20:FF:000001">
    <property type="entry name" value="metal-response element-binding transcription factor 2 isoform X1"/>
    <property type="match status" value="1"/>
</dbReference>
<evidence type="ECO:0000256" key="1">
    <source>
        <dbReference type="ARBA" id="ARBA00004123"/>
    </source>
</evidence>
<evidence type="ECO:0000256" key="12">
    <source>
        <dbReference type="ARBA" id="ARBA00023242"/>
    </source>
</evidence>
<evidence type="ECO:0000256" key="16">
    <source>
        <dbReference type="SAM" id="MobiDB-lite"/>
    </source>
</evidence>
<keyword evidence="8" id="KW-0862">Zinc</keyword>
<dbReference type="GO" id="GO:0045814">
    <property type="term" value="P:negative regulation of gene expression, epigenetic"/>
    <property type="evidence" value="ECO:0007669"/>
    <property type="project" value="UniProtKB-ARBA"/>
</dbReference>
<dbReference type="InterPro" id="IPR042017">
    <property type="entry name" value="PHF19_PHD2"/>
</dbReference>
<dbReference type="GO" id="GO:0003682">
    <property type="term" value="F:chromatin binding"/>
    <property type="evidence" value="ECO:0007669"/>
    <property type="project" value="TreeGrafter"/>
</dbReference>
<dbReference type="SMART" id="SM00249">
    <property type="entry name" value="PHD"/>
    <property type="match status" value="2"/>
</dbReference>
<evidence type="ECO:0000256" key="6">
    <source>
        <dbReference type="ARBA" id="ARBA00022737"/>
    </source>
</evidence>
<dbReference type="InterPro" id="IPR002999">
    <property type="entry name" value="Tudor"/>
</dbReference>
<evidence type="ECO:0000259" key="17">
    <source>
        <dbReference type="PROSITE" id="PS50016"/>
    </source>
</evidence>
<evidence type="ECO:0000256" key="5">
    <source>
        <dbReference type="ARBA" id="ARBA00022723"/>
    </source>
</evidence>
<proteinExistence type="inferred from homology"/>
<evidence type="ECO:0000256" key="13">
    <source>
        <dbReference type="ARBA" id="ARBA00068749"/>
    </source>
</evidence>
<dbReference type="InterPro" id="IPR025894">
    <property type="entry name" value="Mtf2_C_dom"/>
</dbReference>
<evidence type="ECO:0000256" key="10">
    <source>
        <dbReference type="ARBA" id="ARBA00023015"/>
    </source>
</evidence>
<dbReference type="CDD" id="cd15581">
    <property type="entry name" value="PHD2_PHF19"/>
    <property type="match status" value="1"/>
</dbReference>
<gene>
    <name evidence="18" type="primary">PHF19</name>
</gene>
<dbReference type="Pfam" id="PF18104">
    <property type="entry name" value="Tudor_2"/>
    <property type="match status" value="1"/>
</dbReference>
<feature type="compositionally biased region" description="Low complexity" evidence="16">
    <location>
        <begin position="449"/>
        <end position="466"/>
    </location>
</feature>
<dbReference type="InterPro" id="IPR019786">
    <property type="entry name" value="Zinc_finger_PHD-type_CS"/>
</dbReference>
<dbReference type="GO" id="GO:0035098">
    <property type="term" value="C:ESC/E(Z) complex"/>
    <property type="evidence" value="ECO:0007669"/>
    <property type="project" value="UniProtKB-ARBA"/>
</dbReference>